<dbReference type="InterPro" id="IPR029061">
    <property type="entry name" value="THDP-binding"/>
</dbReference>
<comment type="caution">
    <text evidence="2">The sequence shown here is derived from an EMBL/GenBank/DDBJ whole genome shotgun (WGS) entry which is preliminary data.</text>
</comment>
<proteinExistence type="predicted"/>
<dbReference type="Proteomes" id="UP000254545">
    <property type="component" value="Unassembled WGS sequence"/>
</dbReference>
<keyword evidence="2" id="KW-0808">Transferase</keyword>
<reference evidence="2 3" key="1">
    <citation type="submission" date="2018-06" db="EMBL/GenBank/DDBJ databases">
        <authorList>
            <consortium name="Pathogen Informatics"/>
            <person name="Doyle S."/>
        </authorList>
    </citation>
    <scope>NUCLEOTIDE SEQUENCE [LARGE SCALE GENOMIC DNA]</scope>
    <source>
        <strain evidence="2 3">NCTC9177</strain>
    </source>
</reference>
<dbReference type="GO" id="GO:0004802">
    <property type="term" value="F:transketolase activity"/>
    <property type="evidence" value="ECO:0007669"/>
    <property type="project" value="UniProtKB-EC"/>
</dbReference>
<dbReference type="GO" id="GO:0006098">
    <property type="term" value="P:pentose-phosphate shunt"/>
    <property type="evidence" value="ECO:0007669"/>
    <property type="project" value="TreeGrafter"/>
</dbReference>
<gene>
    <name evidence="2" type="primary">tktB_3</name>
    <name evidence="2" type="ORF">NCTC9177_06389</name>
</gene>
<dbReference type="EC" id="2.2.1.1" evidence="2"/>
<organism evidence="2 3">
    <name type="scientific">Klebsiella variicola</name>
    <dbReference type="NCBI Taxonomy" id="244366"/>
    <lineage>
        <taxon>Bacteria</taxon>
        <taxon>Pseudomonadati</taxon>
        <taxon>Pseudomonadota</taxon>
        <taxon>Gammaproteobacteria</taxon>
        <taxon>Enterobacterales</taxon>
        <taxon>Enterobacteriaceae</taxon>
        <taxon>Klebsiella/Raoultella group</taxon>
        <taxon>Klebsiella</taxon>
        <taxon>Klebsiella pneumoniae complex</taxon>
    </lineage>
</organism>
<sequence>MTAVANGIALHGGFIPYTSTFLMFVEYARNAARMAALMKGPADHGLYP</sequence>
<dbReference type="PANTHER" id="PTHR43522:SF2">
    <property type="entry name" value="TRANSKETOLASE 1-RELATED"/>
    <property type="match status" value="1"/>
</dbReference>
<dbReference type="InterPro" id="IPR005475">
    <property type="entry name" value="Transketolase-like_Pyr-bd"/>
</dbReference>
<evidence type="ECO:0000313" key="3">
    <source>
        <dbReference type="Proteomes" id="UP000254545"/>
    </source>
</evidence>
<dbReference type="AlphaFoldDB" id="A0A7H4MQ49"/>
<evidence type="ECO:0000313" key="2">
    <source>
        <dbReference type="EMBL" id="STS92449.1"/>
    </source>
</evidence>
<evidence type="ECO:0000259" key="1">
    <source>
        <dbReference type="Pfam" id="PF02779"/>
    </source>
</evidence>
<protein>
    <submittedName>
        <fullName evidence="2">Transketolase</fullName>
        <ecNumber evidence="2">2.2.1.1</ecNumber>
    </submittedName>
</protein>
<dbReference type="EMBL" id="UGKR01000003">
    <property type="protein sequence ID" value="STS92449.1"/>
    <property type="molecule type" value="Genomic_DNA"/>
</dbReference>
<dbReference type="GO" id="GO:0005829">
    <property type="term" value="C:cytosol"/>
    <property type="evidence" value="ECO:0007669"/>
    <property type="project" value="TreeGrafter"/>
</dbReference>
<dbReference type="InterPro" id="IPR033247">
    <property type="entry name" value="Transketolase_fam"/>
</dbReference>
<dbReference type="SUPFAM" id="SSF52518">
    <property type="entry name" value="Thiamin diphosphate-binding fold (THDP-binding)"/>
    <property type="match status" value="1"/>
</dbReference>
<accession>A0A7H4MQ49</accession>
<name>A0A7H4MQ49_KLEVA</name>
<feature type="domain" description="Transketolase-like pyrimidine-binding" evidence="1">
    <location>
        <begin position="1"/>
        <end position="41"/>
    </location>
</feature>
<dbReference type="Pfam" id="PF02779">
    <property type="entry name" value="Transket_pyr"/>
    <property type="match status" value="1"/>
</dbReference>
<dbReference type="Gene3D" id="3.40.50.970">
    <property type="match status" value="1"/>
</dbReference>
<dbReference type="PANTHER" id="PTHR43522">
    <property type="entry name" value="TRANSKETOLASE"/>
    <property type="match status" value="1"/>
</dbReference>